<comment type="function">
    <text evidence="1">Adenylyltransferase that mediates the addition of adenosine 5'-monophosphate (AMP) to specific residues of target proteins.</text>
</comment>
<dbReference type="GO" id="GO:0070733">
    <property type="term" value="F:AMPylase activity"/>
    <property type="evidence" value="ECO:0007669"/>
    <property type="project" value="UniProtKB-UniRule"/>
</dbReference>
<dbReference type="SUPFAM" id="SSF140931">
    <property type="entry name" value="Fic-like"/>
    <property type="match status" value="1"/>
</dbReference>
<dbReference type="PROSITE" id="PS51459">
    <property type="entry name" value="FIDO"/>
    <property type="match status" value="1"/>
</dbReference>
<dbReference type="Pfam" id="PF02661">
    <property type="entry name" value="Fic"/>
    <property type="match status" value="1"/>
</dbReference>
<dbReference type="GO" id="GO:0042803">
    <property type="term" value="F:protein homodimerization activity"/>
    <property type="evidence" value="ECO:0007669"/>
    <property type="project" value="UniProtKB-UniRule"/>
</dbReference>
<evidence type="ECO:0000313" key="6">
    <source>
        <dbReference type="EMBL" id="KTD72468.1"/>
    </source>
</evidence>
<dbReference type="InterPro" id="IPR040198">
    <property type="entry name" value="Fido_containing"/>
</dbReference>
<evidence type="ECO:0000256" key="3">
    <source>
        <dbReference type="PIRSR" id="PIRSR640198-1"/>
    </source>
</evidence>
<dbReference type="PATRIC" id="fig|40335.7.peg.327"/>
<comment type="catalytic activity">
    <reaction evidence="1">
        <text>L-tyrosyl-[protein] + ATP = O-(5'-adenylyl)-L-tyrosyl-[protein] + diphosphate</text>
        <dbReference type="Rhea" id="RHEA:54288"/>
        <dbReference type="Rhea" id="RHEA-COMP:10136"/>
        <dbReference type="Rhea" id="RHEA-COMP:13846"/>
        <dbReference type="ChEBI" id="CHEBI:30616"/>
        <dbReference type="ChEBI" id="CHEBI:33019"/>
        <dbReference type="ChEBI" id="CHEBI:46858"/>
        <dbReference type="ChEBI" id="CHEBI:83624"/>
        <dbReference type="EC" id="2.7.7.108"/>
    </reaction>
</comment>
<dbReference type="InterPro" id="IPR036597">
    <property type="entry name" value="Fido-like_dom_sf"/>
</dbReference>
<evidence type="ECO:0000256" key="1">
    <source>
        <dbReference type="PIRNR" id="PIRNR038925"/>
    </source>
</evidence>
<evidence type="ECO:0000259" key="5">
    <source>
        <dbReference type="PROSITE" id="PS51459"/>
    </source>
</evidence>
<keyword evidence="1 2" id="KW-0067">ATP-binding</keyword>
<dbReference type="GO" id="GO:0005524">
    <property type="term" value="F:ATP binding"/>
    <property type="evidence" value="ECO:0007669"/>
    <property type="project" value="UniProtKB-UniRule"/>
</dbReference>
<reference evidence="6 7" key="1">
    <citation type="submission" date="2015-11" db="EMBL/GenBank/DDBJ databases">
        <title>Genomic analysis of 38 Legionella species identifies large and diverse effector repertoires.</title>
        <authorList>
            <person name="Burstein D."/>
            <person name="Amaro F."/>
            <person name="Zusman T."/>
            <person name="Lifshitz Z."/>
            <person name="Cohen O."/>
            <person name="Gilbert J.A."/>
            <person name="Pupko T."/>
            <person name="Shuman H.A."/>
            <person name="Segal G."/>
        </authorList>
    </citation>
    <scope>NUCLEOTIDE SEQUENCE [LARGE SCALE GENOMIC DNA]</scope>
    <source>
        <strain evidence="6 7">ATCC 49180</strain>
    </source>
</reference>
<comment type="caution">
    <text evidence="6">The sequence shown here is derived from an EMBL/GenBank/DDBJ whole genome shotgun (WGS) entry which is preliminary data.</text>
</comment>
<dbReference type="Pfam" id="PF13784">
    <property type="entry name" value="Fic_N"/>
    <property type="match status" value="1"/>
</dbReference>
<dbReference type="OrthoDB" id="9807853at2"/>
<dbReference type="InterPro" id="IPR025758">
    <property type="entry name" value="Fic/DOC_N"/>
</dbReference>
<feature type="binding site" evidence="2">
    <location>
        <begin position="203"/>
        <end position="209"/>
    </location>
    <ligand>
        <name>ATP</name>
        <dbReference type="ChEBI" id="CHEBI:30616"/>
    </ligand>
</feature>
<feature type="active site" evidence="3">
    <location>
        <position position="198"/>
    </location>
</feature>
<dbReference type="Proteomes" id="UP000054693">
    <property type="component" value="Unassembled WGS sequence"/>
</dbReference>
<dbReference type="PANTHER" id="PTHR13504">
    <property type="entry name" value="FIDO DOMAIN-CONTAINING PROTEIN DDB_G0283145"/>
    <property type="match status" value="1"/>
</dbReference>
<evidence type="ECO:0000256" key="4">
    <source>
        <dbReference type="PIRSR" id="PIRSR640198-2"/>
    </source>
</evidence>
<dbReference type="Gene3D" id="1.10.3290.10">
    <property type="entry name" value="Fido-like domain"/>
    <property type="match status" value="1"/>
</dbReference>
<keyword evidence="1" id="KW-0548">Nucleotidyltransferase</keyword>
<comment type="subunit">
    <text evidence="1">Homodimer.</text>
</comment>
<sequence>MNKRPHIPDTLPIGNLDWESINAYSSKASLSIARYDGTLAGMINAAVLLSPITNREAVLSSKIEGTQASLVEVLQEEAGEKFDDAKMGDIKEIRNYRHALLLAEEYILQRPISLQLIRQLHEVLMEDVRGGDKTPGAFRKEQNWIGKKGTPIEQARYIPPEITIMKEALDNLEQFVRSDYQDPLVQLAIIHAQFEIIHPFLDGNGRLGRMLIPLFLYQKGVLQRPMFYLSEYLEANDSLYRDKLLAVTEQGDWLSWIQFFLAAIYEQSEQNIKKAKSIHALYDRMKAEFSTATNSQYAIAILDTFFAKPIINASDVAKNSGIENRGTANTLLKLLDSHQLIKQIKPSQGRNPAIYAFPSLLNIAEGKKIF</sequence>
<feature type="binding site" evidence="2">
    <location>
        <position position="198"/>
    </location>
    <ligand>
        <name>ATP</name>
        <dbReference type="ChEBI" id="CHEBI:30616"/>
    </ligand>
</feature>
<dbReference type="InterPro" id="IPR003812">
    <property type="entry name" value="Fido"/>
</dbReference>
<keyword evidence="1" id="KW-0808">Transferase</keyword>
<dbReference type="EMBL" id="LNZA01000001">
    <property type="protein sequence ID" value="KTD72468.1"/>
    <property type="molecule type" value="Genomic_DNA"/>
</dbReference>
<feature type="binding site" evidence="4">
    <location>
        <begin position="202"/>
        <end position="209"/>
    </location>
    <ligand>
        <name>ATP</name>
        <dbReference type="ChEBI" id="CHEBI:30616"/>
    </ligand>
</feature>
<feature type="domain" description="Fido" evidence="5">
    <location>
        <begin position="112"/>
        <end position="262"/>
    </location>
</feature>
<evidence type="ECO:0000256" key="2">
    <source>
        <dbReference type="PIRSR" id="PIRSR038925-1"/>
    </source>
</evidence>
<keyword evidence="1 2" id="KW-0547">Nucleotide-binding</keyword>
<proteinExistence type="predicted"/>
<keyword evidence="7" id="KW-1185">Reference proteome</keyword>
<dbReference type="PANTHER" id="PTHR13504:SF38">
    <property type="entry name" value="FIDO DOMAIN-CONTAINING PROTEIN"/>
    <property type="match status" value="1"/>
</dbReference>
<feature type="binding site" evidence="2">
    <location>
        <position position="64"/>
    </location>
    <ligand>
        <name>ATP</name>
        <dbReference type="ChEBI" id="CHEBI:30616"/>
    </ligand>
</feature>
<accession>A0A0W0ZTR6</accession>
<protein>
    <recommendedName>
        <fullName evidence="1">Protein adenylyltransferase</fullName>
        <ecNumber evidence="1">2.7.7.108</ecNumber>
    </recommendedName>
    <alternativeName>
        <fullName evidence="1">AMPylator</fullName>
    </alternativeName>
</protein>
<feature type="binding site" evidence="2">
    <location>
        <position position="240"/>
    </location>
    <ligand>
        <name>ATP</name>
        <dbReference type="ChEBI" id="CHEBI:30616"/>
    </ligand>
</feature>
<evidence type="ECO:0000313" key="7">
    <source>
        <dbReference type="Proteomes" id="UP000054693"/>
    </source>
</evidence>
<name>A0A0W0ZTR6_9GAMM</name>
<dbReference type="AlphaFoldDB" id="A0A0W0ZTR6"/>
<comment type="catalytic activity">
    <reaction evidence="1">
        <text>L-threonyl-[protein] + ATP = 3-O-(5'-adenylyl)-L-threonyl-[protein] + diphosphate</text>
        <dbReference type="Rhea" id="RHEA:54292"/>
        <dbReference type="Rhea" id="RHEA-COMP:11060"/>
        <dbReference type="Rhea" id="RHEA-COMP:13847"/>
        <dbReference type="ChEBI" id="CHEBI:30013"/>
        <dbReference type="ChEBI" id="CHEBI:30616"/>
        <dbReference type="ChEBI" id="CHEBI:33019"/>
        <dbReference type="ChEBI" id="CHEBI:138113"/>
        <dbReference type="EC" id="2.7.7.108"/>
    </reaction>
</comment>
<organism evidence="6 7">
    <name type="scientific">Legionella tucsonensis</name>
    <dbReference type="NCBI Taxonomy" id="40335"/>
    <lineage>
        <taxon>Bacteria</taxon>
        <taxon>Pseudomonadati</taxon>
        <taxon>Pseudomonadota</taxon>
        <taxon>Gammaproteobacteria</taxon>
        <taxon>Legionellales</taxon>
        <taxon>Legionellaceae</taxon>
        <taxon>Legionella</taxon>
    </lineage>
</organism>
<dbReference type="EC" id="2.7.7.108" evidence="1"/>
<dbReference type="InterPro" id="IPR026287">
    <property type="entry name" value="SoFic-like"/>
</dbReference>
<dbReference type="GO" id="GO:0000287">
    <property type="term" value="F:magnesium ion binding"/>
    <property type="evidence" value="ECO:0007669"/>
    <property type="project" value="UniProtKB-UniRule"/>
</dbReference>
<dbReference type="RefSeq" id="WP_058519611.1">
    <property type="nucleotide sequence ID" value="NZ_CAAAIP010000010.1"/>
</dbReference>
<dbReference type="STRING" id="40335.Ltuc_0315"/>
<dbReference type="PIRSF" id="PIRSF038925">
    <property type="entry name" value="AMP-prot_trans"/>
    <property type="match status" value="1"/>
</dbReference>
<gene>
    <name evidence="6" type="ORF">Ltuc_0315</name>
</gene>